<name>A0A7S1PEN6_9EUKA</name>
<organism evidence="2">
    <name type="scientific">Percolomonas cosmopolitus</name>
    <dbReference type="NCBI Taxonomy" id="63605"/>
    <lineage>
        <taxon>Eukaryota</taxon>
        <taxon>Discoba</taxon>
        <taxon>Heterolobosea</taxon>
        <taxon>Tetramitia</taxon>
        <taxon>Eutetramitia</taxon>
        <taxon>Percolomonadidae</taxon>
        <taxon>Percolomonas</taxon>
    </lineage>
</organism>
<feature type="region of interest" description="Disordered" evidence="1">
    <location>
        <begin position="1"/>
        <end position="142"/>
    </location>
</feature>
<feature type="region of interest" description="Disordered" evidence="1">
    <location>
        <begin position="360"/>
        <end position="381"/>
    </location>
</feature>
<reference evidence="2" key="1">
    <citation type="submission" date="2021-01" db="EMBL/GenBank/DDBJ databases">
        <authorList>
            <person name="Corre E."/>
            <person name="Pelletier E."/>
            <person name="Niang G."/>
            <person name="Scheremetjew M."/>
            <person name="Finn R."/>
            <person name="Kale V."/>
            <person name="Holt S."/>
            <person name="Cochrane G."/>
            <person name="Meng A."/>
            <person name="Brown T."/>
            <person name="Cohen L."/>
        </authorList>
    </citation>
    <scope>NUCLEOTIDE SEQUENCE</scope>
    <source>
        <strain evidence="2">WS</strain>
    </source>
</reference>
<sequence length="597" mass="67642">MGKKSKKNQQKKEEKQSSSEKSKQIVTLGPQSESSKLETELNAAQPNKTPPSSEAEEKKTQENENENEHSKYTDSQDNTHLDTDDDLEDEPIVEREPSSKSLHHQNGESNEYQDDASKHQHHEERIQQDPTQTEEEQGWFNSSWASWISDSTSRAMKTVQSQSNNLGKSIQTFVKEEVVGEEEKSQSKNSTDQQPNQSQEKPTEGQWIQQAGSLVSSWWNTAKSAEEVQFVRSMAKDVGKDILDLGRSFLEETNELLSQSGAESQGRFRGKSGLLSSQNDQTPWTFYYQQYVNDEHFPEKSVSEWFEEMNGASKLKLLLALSSECQEKILGELADKFKTESNQNTSKKVDDFIEKASSNMMTSSVDDGDSSNLPEKMRENPSGRELQRVFIKARKFSSTLLQIQKEFHDFALKSIDSKPTEFVELLHVTLQMQKHLELEGNRIMAHISSKACSHMHKFADQLVEKQQLTVPYEFKVKESSDEGSLENVLERIRAYVLLVLKEIRTIAREFANSSNHLSHFVSNAHKSLCSTAHDDQEASTSETEIQEMHDEYDAVTRRIPSSFIISGNTASEIVISGLIPFGTAVKFSSLDTTEEAE</sequence>
<protein>
    <submittedName>
        <fullName evidence="2">Uncharacterized protein</fullName>
    </submittedName>
</protein>
<accession>A0A7S1PEN6</accession>
<dbReference type="EMBL" id="HBGD01002412">
    <property type="protein sequence ID" value="CAD9078781.1"/>
    <property type="molecule type" value="Transcribed_RNA"/>
</dbReference>
<feature type="compositionally biased region" description="Polar residues" evidence="1">
    <location>
        <begin position="42"/>
        <end position="52"/>
    </location>
</feature>
<gene>
    <name evidence="2" type="ORF">PCOS0759_LOCUS2013</name>
</gene>
<feature type="compositionally biased region" description="Basic and acidic residues" evidence="1">
    <location>
        <begin position="115"/>
        <end position="127"/>
    </location>
</feature>
<proteinExistence type="predicted"/>
<feature type="region of interest" description="Disordered" evidence="1">
    <location>
        <begin position="177"/>
        <end position="207"/>
    </location>
</feature>
<dbReference type="AlphaFoldDB" id="A0A7S1PEN6"/>
<evidence type="ECO:0000256" key="1">
    <source>
        <dbReference type="SAM" id="MobiDB-lite"/>
    </source>
</evidence>
<evidence type="ECO:0000313" key="2">
    <source>
        <dbReference type="EMBL" id="CAD9078781.1"/>
    </source>
</evidence>
<feature type="compositionally biased region" description="Basic and acidic residues" evidence="1">
    <location>
        <begin position="177"/>
        <end position="186"/>
    </location>
</feature>
<feature type="compositionally biased region" description="Basic and acidic residues" evidence="1">
    <location>
        <begin position="10"/>
        <end position="23"/>
    </location>
</feature>
<feature type="compositionally biased region" description="Polar residues" evidence="1">
    <location>
        <begin position="187"/>
        <end position="207"/>
    </location>
</feature>
<feature type="compositionally biased region" description="Basic and acidic residues" evidence="1">
    <location>
        <begin position="55"/>
        <end position="82"/>
    </location>
</feature>
<feature type="compositionally biased region" description="Polar residues" evidence="1">
    <location>
        <begin position="360"/>
        <end position="373"/>
    </location>
</feature>